<keyword evidence="7" id="KW-0328">Glycosyltransferase</keyword>
<dbReference type="InterPro" id="IPR013717">
    <property type="entry name" value="PIG-P"/>
</dbReference>
<evidence type="ECO:0000256" key="1">
    <source>
        <dbReference type="ARBA" id="ARBA00004141"/>
    </source>
</evidence>
<organism evidence="7 8">
    <name type="scientific">Clonorchis sinensis</name>
    <name type="common">Chinese liver fluke</name>
    <dbReference type="NCBI Taxonomy" id="79923"/>
    <lineage>
        <taxon>Eukaryota</taxon>
        <taxon>Metazoa</taxon>
        <taxon>Spiralia</taxon>
        <taxon>Lophotrochozoa</taxon>
        <taxon>Platyhelminthes</taxon>
        <taxon>Trematoda</taxon>
        <taxon>Digenea</taxon>
        <taxon>Opisthorchiida</taxon>
        <taxon>Opisthorchiata</taxon>
        <taxon>Opisthorchiidae</taxon>
        <taxon>Clonorchis</taxon>
    </lineage>
</organism>
<comment type="subcellular location">
    <subcellularLocation>
        <location evidence="1">Membrane</location>
        <topology evidence="1">Multi-pass membrane protein</topology>
    </subcellularLocation>
</comment>
<evidence type="ECO:0000256" key="3">
    <source>
        <dbReference type="ARBA" id="ARBA00022989"/>
    </source>
</evidence>
<comment type="caution">
    <text evidence="7">The sequence shown here is derived from an EMBL/GenBank/DDBJ whole genome shotgun (WGS) entry which is preliminary data.</text>
</comment>
<sequence length="163" mass="18603">MQSSNSCSLNDFKTLEFRIPTPASNPGPLAERAMYGFVVYIASIVLFAIYLIWALVPHEWLGLIGITYLPHRHWAITGPFLLVSFTLLCFLGYVLHHWSVLLPLTSIYLIRDDCVRCQDELLPVSENRQPTNSDPPALPTQVIPPIFDLDPVRVTERLYLRPR</sequence>
<reference evidence="7 8" key="1">
    <citation type="journal article" date="2018" name="Biotechnol. Adv.">
        <title>Improved genomic resources and new bioinformatic workflow for the carcinogenic parasite Clonorchis sinensis: Biotechnological implications.</title>
        <authorList>
            <person name="Wang D."/>
            <person name="Korhonen P.K."/>
            <person name="Gasser R.B."/>
            <person name="Young N.D."/>
        </authorList>
    </citation>
    <scope>NUCLEOTIDE SEQUENCE [LARGE SCALE GENOMIC DNA]</scope>
    <source>
        <strain evidence="7">Cs-k2</strain>
    </source>
</reference>
<dbReference type="GO" id="GO:0016757">
    <property type="term" value="F:glycosyltransferase activity"/>
    <property type="evidence" value="ECO:0007669"/>
    <property type="project" value="UniProtKB-KW"/>
</dbReference>
<gene>
    <name evidence="7" type="ORF">CSKR_100153</name>
</gene>
<dbReference type="AlphaFoldDB" id="A0A8T1LZ85"/>
<feature type="transmembrane region" description="Helical" evidence="5">
    <location>
        <begin position="37"/>
        <end position="56"/>
    </location>
</feature>
<evidence type="ECO:0000256" key="5">
    <source>
        <dbReference type="SAM" id="Phobius"/>
    </source>
</evidence>
<dbReference type="EMBL" id="NIRI02000076">
    <property type="protein sequence ID" value="KAG5442263.1"/>
    <property type="molecule type" value="Genomic_DNA"/>
</dbReference>
<dbReference type="PANTHER" id="PTHR46346:SF1">
    <property type="entry name" value="PHOSPHATIDYLINOSITOL N-ACETYLGLUCOSAMINYLTRANSFERASE SUBUNIT P"/>
    <property type="match status" value="1"/>
</dbReference>
<keyword evidence="2 5" id="KW-0812">Transmembrane</keyword>
<reference evidence="7 8" key="2">
    <citation type="journal article" date="2021" name="Genomics">
        <title>High-quality reference genome for Clonorchis sinensis.</title>
        <authorList>
            <person name="Young N.D."/>
            <person name="Stroehlein A.J."/>
            <person name="Kinkar L."/>
            <person name="Wang T."/>
            <person name="Sohn W.M."/>
            <person name="Chang B.C.H."/>
            <person name="Kaur P."/>
            <person name="Weisz D."/>
            <person name="Dudchenko O."/>
            <person name="Aiden E.L."/>
            <person name="Korhonen P.K."/>
            <person name="Gasser R.B."/>
        </authorList>
    </citation>
    <scope>NUCLEOTIDE SEQUENCE [LARGE SCALE GENOMIC DNA]</scope>
    <source>
        <strain evidence="7">Cs-k2</strain>
    </source>
</reference>
<accession>A0A8T1LZ85</accession>
<dbReference type="InterPro" id="IPR052263">
    <property type="entry name" value="GPI_Anchor_Biosynth"/>
</dbReference>
<keyword evidence="4 5" id="KW-0472">Membrane</keyword>
<dbReference type="OrthoDB" id="690928at2759"/>
<keyword evidence="7" id="KW-0808">Transferase</keyword>
<name>A0A8T1LZ85_CLOSI</name>
<protein>
    <submittedName>
        <fullName evidence="7">Phosphatidylinositol N-acetylglucosaminyltransferase subunit P</fullName>
    </submittedName>
</protein>
<dbReference type="GO" id="GO:0016020">
    <property type="term" value="C:membrane"/>
    <property type="evidence" value="ECO:0007669"/>
    <property type="project" value="UniProtKB-SubCell"/>
</dbReference>
<evidence type="ECO:0000259" key="6">
    <source>
        <dbReference type="Pfam" id="PF08510"/>
    </source>
</evidence>
<evidence type="ECO:0000313" key="8">
    <source>
        <dbReference type="Proteomes" id="UP000286415"/>
    </source>
</evidence>
<feature type="domain" description="PIG-P" evidence="6">
    <location>
        <begin position="32"/>
        <end position="159"/>
    </location>
</feature>
<feature type="transmembrane region" description="Helical" evidence="5">
    <location>
        <begin position="76"/>
        <end position="95"/>
    </location>
</feature>
<dbReference type="GO" id="GO:0006506">
    <property type="term" value="P:GPI anchor biosynthetic process"/>
    <property type="evidence" value="ECO:0007669"/>
    <property type="project" value="TreeGrafter"/>
</dbReference>
<keyword evidence="3 5" id="KW-1133">Transmembrane helix</keyword>
<dbReference type="GO" id="GO:0005783">
    <property type="term" value="C:endoplasmic reticulum"/>
    <property type="evidence" value="ECO:0007669"/>
    <property type="project" value="TreeGrafter"/>
</dbReference>
<dbReference type="Proteomes" id="UP000286415">
    <property type="component" value="Unassembled WGS sequence"/>
</dbReference>
<evidence type="ECO:0000313" key="7">
    <source>
        <dbReference type="EMBL" id="KAG5442263.1"/>
    </source>
</evidence>
<evidence type="ECO:0000256" key="4">
    <source>
        <dbReference type="ARBA" id="ARBA00023136"/>
    </source>
</evidence>
<proteinExistence type="predicted"/>
<dbReference type="Pfam" id="PF08510">
    <property type="entry name" value="PIG-P"/>
    <property type="match status" value="1"/>
</dbReference>
<dbReference type="PANTHER" id="PTHR46346">
    <property type="entry name" value="PHOSPHATIDYLINOSITOL N-ACETYLGLUCOSAMINYLTRANSFERASE SUBUNIT P"/>
    <property type="match status" value="1"/>
</dbReference>
<keyword evidence="8" id="KW-1185">Reference proteome</keyword>
<evidence type="ECO:0000256" key="2">
    <source>
        <dbReference type="ARBA" id="ARBA00022692"/>
    </source>
</evidence>